<feature type="signal peptide" evidence="1">
    <location>
        <begin position="1"/>
        <end position="27"/>
    </location>
</feature>
<name>A0A9X1Y108_9BACL</name>
<organism evidence="2 3">
    <name type="scientific">Paenibacillus mellifer</name>
    <dbReference type="NCBI Taxonomy" id="2937794"/>
    <lineage>
        <taxon>Bacteria</taxon>
        <taxon>Bacillati</taxon>
        <taxon>Bacillota</taxon>
        <taxon>Bacilli</taxon>
        <taxon>Bacillales</taxon>
        <taxon>Paenibacillaceae</taxon>
        <taxon>Paenibacillus</taxon>
    </lineage>
</organism>
<dbReference type="AlphaFoldDB" id="A0A9X1Y108"/>
<comment type="caution">
    <text evidence="2">The sequence shown here is derived from an EMBL/GenBank/DDBJ whole genome shotgun (WGS) entry which is preliminary data.</text>
</comment>
<dbReference type="EMBL" id="JALPRK010000014">
    <property type="protein sequence ID" value="MCK8488491.1"/>
    <property type="molecule type" value="Genomic_DNA"/>
</dbReference>
<proteinExistence type="predicted"/>
<keyword evidence="1" id="KW-0732">Signal</keyword>
<dbReference type="RefSeq" id="WP_248552569.1">
    <property type="nucleotide sequence ID" value="NZ_JALPRK010000014.1"/>
</dbReference>
<dbReference type="Pfam" id="PF15892">
    <property type="entry name" value="BNR_4"/>
    <property type="match status" value="1"/>
</dbReference>
<evidence type="ECO:0000313" key="3">
    <source>
        <dbReference type="Proteomes" id="UP001139534"/>
    </source>
</evidence>
<evidence type="ECO:0000256" key="1">
    <source>
        <dbReference type="SAM" id="SignalP"/>
    </source>
</evidence>
<protein>
    <submittedName>
        <fullName evidence="2">BNR repeat-containing protein</fullName>
    </submittedName>
</protein>
<evidence type="ECO:0000313" key="2">
    <source>
        <dbReference type="EMBL" id="MCK8488491.1"/>
    </source>
</evidence>
<feature type="chain" id="PRO_5040957038" evidence="1">
    <location>
        <begin position="28"/>
        <end position="425"/>
    </location>
</feature>
<dbReference type="Proteomes" id="UP001139534">
    <property type="component" value="Unassembled WGS sequence"/>
</dbReference>
<reference evidence="2" key="1">
    <citation type="submission" date="2022-04" db="EMBL/GenBank/DDBJ databases">
        <authorList>
            <person name="Seo M.-J."/>
        </authorList>
    </citation>
    <scope>NUCLEOTIDE SEQUENCE</scope>
    <source>
        <strain evidence="2">MBLB2552</strain>
    </source>
</reference>
<sequence length="425" mass="45936">MKRGKGWRIGLWFVALMTLLPTSTGYAAAELTEAPYPMDSSNQAGWWSPLDTYGTGYEYAYLAYNAPGGTADKHNVYIARRDGTGAWSNIPVMNGSVVAEYIDDLGHNQPSIARDGSGRFHVFASMHDNNWRYFRSDTVGGAPQNHSADMPGPEMKISYPIVKTAPNGDLYLFARAAKDPAGKREGVLFHWDNTTSTWSQIGVIASTLNRSVYPDDLAFDANGDMHILFEWAHFAASALRHELSYLKYSPATGVFTQADGTPVSLPATLTTADIVQPLAPGETYVQSGDDPGGPGVQSAKLTVDSAGNPIIAYRYREAGSANFAVKQATYGAGGWVLQTVYDAAATRAAVDVTWTGTEARIYYVKQSGADRAFVAVNAGGTGWTETSLAPGKPIERLAVERSAKGVDILYLVDIPNLKLYYGRNN</sequence>
<gene>
    <name evidence="2" type="ORF">M0651_15050</name>
</gene>
<accession>A0A9X1Y108</accession>
<dbReference type="InterPro" id="IPR036278">
    <property type="entry name" value="Sialidase_sf"/>
</dbReference>
<keyword evidence="3" id="KW-1185">Reference proteome</keyword>
<dbReference type="SUPFAM" id="SSF50939">
    <property type="entry name" value="Sialidases"/>
    <property type="match status" value="1"/>
</dbReference>